<feature type="domain" description="TM7S3/TM198-like" evidence="9">
    <location>
        <begin position="50"/>
        <end position="248"/>
    </location>
</feature>
<evidence type="ECO:0000256" key="4">
    <source>
        <dbReference type="ARBA" id="ARBA00022989"/>
    </source>
</evidence>
<protein>
    <recommendedName>
        <fullName evidence="6">Transmembrane protein 198</fullName>
    </recommendedName>
</protein>
<dbReference type="Proteomes" id="UP001212841">
    <property type="component" value="Unassembled WGS sequence"/>
</dbReference>
<comment type="caution">
    <text evidence="10">The sequence shown here is derived from an EMBL/GenBank/DDBJ whole genome shotgun (WGS) entry which is preliminary data.</text>
</comment>
<feature type="transmembrane region" description="Helical" evidence="7">
    <location>
        <begin position="70"/>
        <end position="90"/>
    </location>
</feature>
<dbReference type="Pfam" id="PF13886">
    <property type="entry name" value="TM7S3_TM198"/>
    <property type="match status" value="1"/>
</dbReference>
<dbReference type="PANTHER" id="PTHR31247:SF5">
    <property type="entry name" value="DUF4203 DOMAIN-CONTAINING PROTEIN"/>
    <property type="match status" value="1"/>
</dbReference>
<accession>A0AAD5X8Z5</accession>
<feature type="transmembrane region" description="Helical" evidence="7">
    <location>
        <begin position="41"/>
        <end position="63"/>
    </location>
</feature>
<keyword evidence="5 7" id="KW-0472">Membrane</keyword>
<dbReference type="InterPro" id="IPR040236">
    <property type="entry name" value="TMEM198"/>
</dbReference>
<feature type="transmembrane region" description="Helical" evidence="7">
    <location>
        <begin position="125"/>
        <end position="143"/>
    </location>
</feature>
<evidence type="ECO:0000256" key="5">
    <source>
        <dbReference type="ARBA" id="ARBA00023136"/>
    </source>
</evidence>
<evidence type="ECO:0000259" key="9">
    <source>
        <dbReference type="Pfam" id="PF13886"/>
    </source>
</evidence>
<evidence type="ECO:0000313" key="10">
    <source>
        <dbReference type="EMBL" id="KAJ3057397.1"/>
    </source>
</evidence>
<organism evidence="10 11">
    <name type="scientific">Rhizophlyctis rosea</name>
    <dbReference type="NCBI Taxonomy" id="64517"/>
    <lineage>
        <taxon>Eukaryota</taxon>
        <taxon>Fungi</taxon>
        <taxon>Fungi incertae sedis</taxon>
        <taxon>Chytridiomycota</taxon>
        <taxon>Chytridiomycota incertae sedis</taxon>
        <taxon>Chytridiomycetes</taxon>
        <taxon>Rhizophlyctidales</taxon>
        <taxon>Rhizophlyctidaceae</taxon>
        <taxon>Rhizophlyctis</taxon>
    </lineage>
</organism>
<feature type="transmembrane region" description="Helical" evidence="7">
    <location>
        <begin position="155"/>
        <end position="175"/>
    </location>
</feature>
<name>A0AAD5X8Z5_9FUNG</name>
<evidence type="ECO:0000256" key="6">
    <source>
        <dbReference type="ARBA" id="ARBA00049737"/>
    </source>
</evidence>
<reference evidence="10" key="1">
    <citation type="submission" date="2020-05" db="EMBL/GenBank/DDBJ databases">
        <title>Phylogenomic resolution of chytrid fungi.</title>
        <authorList>
            <person name="Stajich J.E."/>
            <person name="Amses K."/>
            <person name="Simmons R."/>
            <person name="Seto K."/>
            <person name="Myers J."/>
            <person name="Bonds A."/>
            <person name="Quandt C.A."/>
            <person name="Barry K."/>
            <person name="Liu P."/>
            <person name="Grigoriev I."/>
            <person name="Longcore J.E."/>
            <person name="James T.Y."/>
        </authorList>
    </citation>
    <scope>NUCLEOTIDE SEQUENCE</scope>
    <source>
        <strain evidence="10">JEL0318</strain>
    </source>
</reference>
<evidence type="ECO:0000256" key="2">
    <source>
        <dbReference type="ARBA" id="ARBA00006244"/>
    </source>
</evidence>
<evidence type="ECO:0000256" key="7">
    <source>
        <dbReference type="SAM" id="Phobius"/>
    </source>
</evidence>
<feature type="transmembrane region" description="Helical" evidence="7">
    <location>
        <begin position="229"/>
        <end position="246"/>
    </location>
</feature>
<dbReference type="AlphaFoldDB" id="A0AAD5X8Z5"/>
<feature type="chain" id="PRO_5042142690" description="Transmembrane protein 198" evidence="8">
    <location>
        <begin position="22"/>
        <end position="268"/>
    </location>
</feature>
<keyword evidence="11" id="KW-1185">Reference proteome</keyword>
<feature type="transmembrane region" description="Helical" evidence="7">
    <location>
        <begin position="187"/>
        <end position="209"/>
    </location>
</feature>
<evidence type="ECO:0000313" key="11">
    <source>
        <dbReference type="Proteomes" id="UP001212841"/>
    </source>
</evidence>
<comment type="subcellular location">
    <subcellularLocation>
        <location evidence="1">Membrane</location>
        <topology evidence="1">Multi-pass membrane protein</topology>
    </subcellularLocation>
</comment>
<feature type="transmembrane region" description="Helical" evidence="7">
    <location>
        <begin position="102"/>
        <end position="120"/>
    </location>
</feature>
<sequence>MAFTRALRALLLLLLAAFVSAQQNTAGQVFGEQTVNQGRQFIAQTAVLGGFLILAGLLFNFFGHRLFKPTLFLAGFYFFGVLGYMLLINIEPVSGFGDNRDTILLVAAVVFGLLGGMLSICFWKLALAVLGALGGFALGLFILSWKTGGVLDAGIARTGFLAVMSLVGCVCMFFFQKALIIISTSILGSYSTFVGADIFIQTGFAQSASAFISSPSKPSFSAFEATPKVYGMLAGMFALAIIGMLAQWRLNIGRTFAPVSSNKGKDYA</sequence>
<evidence type="ECO:0000256" key="1">
    <source>
        <dbReference type="ARBA" id="ARBA00004141"/>
    </source>
</evidence>
<dbReference type="GO" id="GO:0005886">
    <property type="term" value="C:plasma membrane"/>
    <property type="evidence" value="ECO:0007669"/>
    <property type="project" value="TreeGrafter"/>
</dbReference>
<gene>
    <name evidence="10" type="ORF">HK097_007576</name>
</gene>
<feature type="signal peptide" evidence="8">
    <location>
        <begin position="1"/>
        <end position="21"/>
    </location>
</feature>
<proteinExistence type="inferred from homology"/>
<dbReference type="InterPro" id="IPR025256">
    <property type="entry name" value="TM7S3/TM198-like_dom"/>
</dbReference>
<dbReference type="EMBL" id="JADGJD010000004">
    <property type="protein sequence ID" value="KAJ3057397.1"/>
    <property type="molecule type" value="Genomic_DNA"/>
</dbReference>
<keyword evidence="3 7" id="KW-0812">Transmembrane</keyword>
<evidence type="ECO:0000256" key="3">
    <source>
        <dbReference type="ARBA" id="ARBA00022692"/>
    </source>
</evidence>
<keyword evidence="8" id="KW-0732">Signal</keyword>
<comment type="similarity">
    <text evidence="2">Belongs to the TMEM198 family.</text>
</comment>
<evidence type="ECO:0000256" key="8">
    <source>
        <dbReference type="SAM" id="SignalP"/>
    </source>
</evidence>
<keyword evidence="4 7" id="KW-1133">Transmembrane helix</keyword>
<dbReference type="PANTHER" id="PTHR31247">
    <property type="entry name" value="TRANSMEMBRANE PROTEIN 198 FAMILY MEMBER"/>
    <property type="match status" value="1"/>
</dbReference>